<keyword evidence="3" id="KW-1185">Reference proteome</keyword>
<dbReference type="Proteomes" id="UP000001542">
    <property type="component" value="Unassembled WGS sequence"/>
</dbReference>
<dbReference type="VEuPathDB" id="TrichDB:TVAG_372740"/>
<protein>
    <submittedName>
        <fullName evidence="2">Uncharacterized protein</fullName>
    </submittedName>
</protein>
<feature type="transmembrane region" description="Helical" evidence="1">
    <location>
        <begin position="243"/>
        <end position="264"/>
    </location>
</feature>
<dbReference type="AlphaFoldDB" id="A2EZ16"/>
<dbReference type="EMBL" id="DS113546">
    <property type="protein sequence ID" value="EAY02128.1"/>
    <property type="molecule type" value="Genomic_DNA"/>
</dbReference>
<keyword evidence="1" id="KW-0472">Membrane</keyword>
<dbReference type="VEuPathDB" id="TrichDB:TVAGG3_0372950"/>
<reference evidence="2" key="2">
    <citation type="journal article" date="2007" name="Science">
        <title>Draft genome sequence of the sexually transmitted pathogen Trichomonas vaginalis.</title>
        <authorList>
            <person name="Carlton J.M."/>
            <person name="Hirt R.P."/>
            <person name="Silva J.C."/>
            <person name="Delcher A.L."/>
            <person name="Schatz M."/>
            <person name="Zhao Q."/>
            <person name="Wortman J.R."/>
            <person name="Bidwell S.L."/>
            <person name="Alsmark U.C.M."/>
            <person name="Besteiro S."/>
            <person name="Sicheritz-Ponten T."/>
            <person name="Noel C.J."/>
            <person name="Dacks J.B."/>
            <person name="Foster P.G."/>
            <person name="Simillion C."/>
            <person name="Van de Peer Y."/>
            <person name="Miranda-Saavedra D."/>
            <person name="Barton G.J."/>
            <person name="Westrop G.D."/>
            <person name="Mueller S."/>
            <person name="Dessi D."/>
            <person name="Fiori P.L."/>
            <person name="Ren Q."/>
            <person name="Paulsen I."/>
            <person name="Zhang H."/>
            <person name="Bastida-Corcuera F.D."/>
            <person name="Simoes-Barbosa A."/>
            <person name="Brown M.T."/>
            <person name="Hayes R.D."/>
            <person name="Mukherjee M."/>
            <person name="Okumura C.Y."/>
            <person name="Schneider R."/>
            <person name="Smith A.J."/>
            <person name="Vanacova S."/>
            <person name="Villalvazo M."/>
            <person name="Haas B.J."/>
            <person name="Pertea M."/>
            <person name="Feldblyum T.V."/>
            <person name="Utterback T.R."/>
            <person name="Shu C.L."/>
            <person name="Osoegawa K."/>
            <person name="de Jong P.J."/>
            <person name="Hrdy I."/>
            <person name="Horvathova L."/>
            <person name="Zubacova Z."/>
            <person name="Dolezal P."/>
            <person name="Malik S.B."/>
            <person name="Logsdon J.M. Jr."/>
            <person name="Henze K."/>
            <person name="Gupta A."/>
            <person name="Wang C.C."/>
            <person name="Dunne R.L."/>
            <person name="Upcroft J.A."/>
            <person name="Upcroft P."/>
            <person name="White O."/>
            <person name="Salzberg S.L."/>
            <person name="Tang P."/>
            <person name="Chiu C.-H."/>
            <person name="Lee Y.-S."/>
            <person name="Embley T.M."/>
            <person name="Coombs G.H."/>
            <person name="Mottram J.C."/>
            <person name="Tachezy J."/>
            <person name="Fraser-Liggett C.M."/>
            <person name="Johnson P.J."/>
        </authorList>
    </citation>
    <scope>NUCLEOTIDE SEQUENCE [LARGE SCALE GENOMIC DNA]</scope>
    <source>
        <strain evidence="2">G3</strain>
    </source>
</reference>
<evidence type="ECO:0000313" key="3">
    <source>
        <dbReference type="Proteomes" id="UP000001542"/>
    </source>
</evidence>
<organism evidence="2 3">
    <name type="scientific">Trichomonas vaginalis (strain ATCC PRA-98 / G3)</name>
    <dbReference type="NCBI Taxonomy" id="412133"/>
    <lineage>
        <taxon>Eukaryota</taxon>
        <taxon>Metamonada</taxon>
        <taxon>Parabasalia</taxon>
        <taxon>Trichomonadida</taxon>
        <taxon>Trichomonadidae</taxon>
        <taxon>Trichomonas</taxon>
    </lineage>
</organism>
<proteinExistence type="predicted"/>
<evidence type="ECO:0000256" key="1">
    <source>
        <dbReference type="SAM" id="Phobius"/>
    </source>
</evidence>
<evidence type="ECO:0000313" key="2">
    <source>
        <dbReference type="EMBL" id="EAY02128.1"/>
    </source>
</evidence>
<dbReference type="InParanoid" id="A2EZ16"/>
<reference evidence="2" key="1">
    <citation type="submission" date="2006-10" db="EMBL/GenBank/DDBJ databases">
        <authorList>
            <person name="Amadeo P."/>
            <person name="Zhao Q."/>
            <person name="Wortman J."/>
            <person name="Fraser-Liggett C."/>
            <person name="Carlton J."/>
        </authorList>
    </citation>
    <scope>NUCLEOTIDE SEQUENCE</scope>
    <source>
        <strain evidence="2">G3</strain>
    </source>
</reference>
<dbReference type="KEGG" id="tva:4759960"/>
<dbReference type="RefSeq" id="XP_001330548.1">
    <property type="nucleotide sequence ID" value="XM_001330513.1"/>
</dbReference>
<keyword evidence="1" id="KW-0812">Transmembrane</keyword>
<name>A2EZ16_TRIV3</name>
<accession>A2EZ16</accession>
<keyword evidence="1" id="KW-1133">Transmembrane helix</keyword>
<gene>
    <name evidence="2" type="ORF">TVAG_372740</name>
</gene>
<sequence length="287" mass="32971">MNKMTYSKFGYKSKSYSHKENTFDTYILLDHETITANNSIDDLIFISIQPHTITGSVIIDITWRDDNITTYNANIGDNLRIDCKSITITYYSKGGVSISVWNLPKTVCPDYSIVTMNQKEIKLDINRNINASNICWFVNFISKPHFVIKKLNLPTDTSLHIYNSTNNPQNIDDKEFYTTNQALIALNHISSNISLLINIKSAAIYGDWTDSPRNFYELTKNGINFIPTLSSSYMITNRSVSPLIWIVYALIAFAIFGVTVYVFFFKSIQKMHRKIRVVDLAKDFKFD</sequence>